<keyword evidence="2" id="KW-1185">Reference proteome</keyword>
<dbReference type="AlphaFoldDB" id="A0A2I0KD96"/>
<dbReference type="OrthoDB" id="1928482at2759"/>
<dbReference type="GeneID" id="116193183"/>
<dbReference type="STRING" id="22663.A0A2I0KD96"/>
<proteinExistence type="predicted"/>
<comment type="caution">
    <text evidence="1">The sequence shown here is derived from an EMBL/GenBank/DDBJ whole genome shotgun (WGS) entry which is preliminary data.</text>
</comment>
<gene>
    <name evidence="1" type="ORF">CRG98_013883</name>
</gene>
<protein>
    <submittedName>
        <fullName evidence="1">Uncharacterized protein</fullName>
    </submittedName>
</protein>
<dbReference type="Proteomes" id="UP000233551">
    <property type="component" value="Unassembled WGS sequence"/>
</dbReference>
<sequence length="204" mass="23051">MSSLLLHDSAIVYKSDISKHEIQSTPYCPIWSFFAMGSESNLGRGRHYDINMSRRTRKSMLNLHVTPQIPETDVSIEEFQQLIPNEEGRESHSLSGDCEDSADRKSLKELINGDASVAKMEPEDHDEPRGRSSLSQHFTEEEKQLQLQLVRSKQGQDHGGDGLRLKGMVSRCAKVLSHLIKHRGNRRPIIGSSKKLVLRLPDPN</sequence>
<accession>A0A2I0KD96</accession>
<name>A0A2I0KD96_PUNGR</name>
<dbReference type="EMBL" id="PGOL01000731">
    <property type="protein sequence ID" value="PKI65736.1"/>
    <property type="molecule type" value="Genomic_DNA"/>
</dbReference>
<organism evidence="1 2">
    <name type="scientific">Punica granatum</name>
    <name type="common">Pomegranate</name>
    <dbReference type="NCBI Taxonomy" id="22663"/>
    <lineage>
        <taxon>Eukaryota</taxon>
        <taxon>Viridiplantae</taxon>
        <taxon>Streptophyta</taxon>
        <taxon>Embryophyta</taxon>
        <taxon>Tracheophyta</taxon>
        <taxon>Spermatophyta</taxon>
        <taxon>Magnoliopsida</taxon>
        <taxon>eudicotyledons</taxon>
        <taxon>Gunneridae</taxon>
        <taxon>Pentapetalae</taxon>
        <taxon>rosids</taxon>
        <taxon>malvids</taxon>
        <taxon>Myrtales</taxon>
        <taxon>Lythraceae</taxon>
        <taxon>Punica</taxon>
    </lineage>
</organism>
<evidence type="ECO:0000313" key="2">
    <source>
        <dbReference type="Proteomes" id="UP000233551"/>
    </source>
</evidence>
<evidence type="ECO:0000313" key="1">
    <source>
        <dbReference type="EMBL" id="PKI65736.1"/>
    </source>
</evidence>
<reference evidence="1 2" key="1">
    <citation type="submission" date="2017-11" db="EMBL/GenBank/DDBJ databases">
        <title>De-novo sequencing of pomegranate (Punica granatum L.) genome.</title>
        <authorList>
            <person name="Akparov Z."/>
            <person name="Amiraslanov A."/>
            <person name="Hajiyeva S."/>
            <person name="Abbasov M."/>
            <person name="Kaur K."/>
            <person name="Hamwieh A."/>
            <person name="Solovyev V."/>
            <person name="Salamov A."/>
            <person name="Braich B."/>
            <person name="Kosarev P."/>
            <person name="Mahmoud A."/>
            <person name="Hajiyev E."/>
            <person name="Babayeva S."/>
            <person name="Izzatullayeva V."/>
            <person name="Mammadov A."/>
            <person name="Mammadov A."/>
            <person name="Sharifova S."/>
            <person name="Ojaghi J."/>
            <person name="Eynullazada K."/>
            <person name="Bayramov B."/>
            <person name="Abdulazimova A."/>
            <person name="Shahmuradov I."/>
        </authorList>
    </citation>
    <scope>NUCLEOTIDE SEQUENCE [LARGE SCALE GENOMIC DNA]</scope>
    <source>
        <strain evidence="2">cv. AG2017</strain>
        <tissue evidence="1">Leaf</tissue>
    </source>
</reference>